<accession>A0A2S6FUJ7</accession>
<proteinExistence type="predicted"/>
<evidence type="ECO:0000313" key="2">
    <source>
        <dbReference type="Proteomes" id="UP000239863"/>
    </source>
</evidence>
<evidence type="ECO:0000313" key="1">
    <source>
        <dbReference type="EMBL" id="PPK43243.1"/>
    </source>
</evidence>
<dbReference type="Proteomes" id="UP000239863">
    <property type="component" value="Unassembled WGS sequence"/>
</dbReference>
<evidence type="ECO:0008006" key="3">
    <source>
        <dbReference type="Google" id="ProtNLM"/>
    </source>
</evidence>
<name>A0A2S6FUJ7_9CLOT</name>
<reference evidence="1 2" key="1">
    <citation type="submission" date="2018-02" db="EMBL/GenBank/DDBJ databases">
        <title>Genomic Encyclopedia of Archaeal and Bacterial Type Strains, Phase II (KMG-II): from individual species to whole genera.</title>
        <authorList>
            <person name="Goeker M."/>
        </authorList>
    </citation>
    <scope>NUCLEOTIDE SEQUENCE [LARGE SCALE GENOMIC DNA]</scope>
    <source>
        <strain evidence="1 2">DSM 15099</strain>
    </source>
</reference>
<dbReference type="RefSeq" id="WP_104410874.1">
    <property type="nucleotide sequence ID" value="NZ_PTIS01000031.1"/>
</dbReference>
<comment type="caution">
    <text evidence="1">The sequence shown here is derived from an EMBL/GenBank/DDBJ whole genome shotgun (WGS) entry which is preliminary data.</text>
</comment>
<sequence length="77" mass="9515">MKNVQISKELFFNLLEYHLLGNDDVLEEIEIELKNKIDRLMDRELYTTYKTAKTQTEQEKARQEYLDRKGYHKDFRW</sequence>
<dbReference type="OrthoDB" id="2056751at2"/>
<dbReference type="AlphaFoldDB" id="A0A2S6FUJ7"/>
<protein>
    <recommendedName>
        <fullName evidence="3">Complexin-2</fullName>
    </recommendedName>
</protein>
<gene>
    <name evidence="1" type="ORF">BD821_1319</name>
</gene>
<organism evidence="1 2">
    <name type="scientific">Clostridium algidicarnis DSM 15099</name>
    <dbReference type="NCBI Taxonomy" id="1121295"/>
    <lineage>
        <taxon>Bacteria</taxon>
        <taxon>Bacillati</taxon>
        <taxon>Bacillota</taxon>
        <taxon>Clostridia</taxon>
        <taxon>Eubacteriales</taxon>
        <taxon>Clostridiaceae</taxon>
        <taxon>Clostridium</taxon>
    </lineage>
</organism>
<dbReference type="EMBL" id="PTIS01000031">
    <property type="protein sequence ID" value="PPK43243.1"/>
    <property type="molecule type" value="Genomic_DNA"/>
</dbReference>